<keyword evidence="2 5" id="KW-0813">Transport</keyword>
<comment type="subcellular location">
    <subcellularLocation>
        <location evidence="1 5">Periplasm</location>
    </subcellularLocation>
</comment>
<dbReference type="PANTHER" id="PTHR30222:SF12">
    <property type="entry name" value="NORSPERMIDINE SENSOR"/>
    <property type="match status" value="1"/>
</dbReference>
<dbReference type="AlphaFoldDB" id="A0A0P1F9F7"/>
<evidence type="ECO:0000313" key="9">
    <source>
        <dbReference type="Proteomes" id="UP000054823"/>
    </source>
</evidence>
<evidence type="ECO:0000256" key="2">
    <source>
        <dbReference type="ARBA" id="ARBA00022448"/>
    </source>
</evidence>
<dbReference type="Pfam" id="PF13416">
    <property type="entry name" value="SBP_bac_8"/>
    <property type="match status" value="1"/>
</dbReference>
<dbReference type="GO" id="GO:0015846">
    <property type="term" value="P:polyamine transport"/>
    <property type="evidence" value="ECO:0007669"/>
    <property type="project" value="InterPro"/>
</dbReference>
<proteinExistence type="inferred from homology"/>
<dbReference type="STRING" id="321267.SHM7688_01525"/>
<dbReference type="GO" id="GO:0042597">
    <property type="term" value="C:periplasmic space"/>
    <property type="evidence" value="ECO:0007669"/>
    <property type="project" value="UniProtKB-SubCell"/>
</dbReference>
<evidence type="ECO:0000256" key="7">
    <source>
        <dbReference type="SAM" id="SignalP"/>
    </source>
</evidence>
<reference evidence="8 9" key="1">
    <citation type="submission" date="2015-09" db="EMBL/GenBank/DDBJ databases">
        <authorList>
            <consortium name="Swine Surveillance"/>
        </authorList>
    </citation>
    <scope>NUCLEOTIDE SEQUENCE [LARGE SCALE GENOMIC DNA]</scope>
    <source>
        <strain evidence="8 9">CECT 7688</strain>
    </source>
</reference>
<organism evidence="8 9">
    <name type="scientific">Shimia marina</name>
    <dbReference type="NCBI Taxonomy" id="321267"/>
    <lineage>
        <taxon>Bacteria</taxon>
        <taxon>Pseudomonadati</taxon>
        <taxon>Pseudomonadota</taxon>
        <taxon>Alphaproteobacteria</taxon>
        <taxon>Rhodobacterales</taxon>
        <taxon>Roseobacteraceae</taxon>
    </lineage>
</organism>
<comment type="function">
    <text evidence="5">Required for the activity of the bacterial periplasmic transport system of putrescine.</text>
</comment>
<evidence type="ECO:0000256" key="4">
    <source>
        <dbReference type="ARBA" id="ARBA00022764"/>
    </source>
</evidence>
<keyword evidence="9" id="KW-1185">Reference proteome</keyword>
<dbReference type="EMBL" id="CYPW01000013">
    <property type="protein sequence ID" value="CUH52085.1"/>
    <property type="molecule type" value="Genomic_DNA"/>
</dbReference>
<comment type="similarity">
    <text evidence="5">Belongs to the bacterial solute-binding protein PotD/PotF family.</text>
</comment>
<feature type="binding site" evidence="6">
    <location>
        <position position="34"/>
    </location>
    <ligand>
        <name>spermidine</name>
        <dbReference type="ChEBI" id="CHEBI:57834"/>
    </ligand>
</feature>
<protein>
    <recommendedName>
        <fullName evidence="5">Putrescine-binding periplasmic protein</fullName>
    </recommendedName>
</protein>
<evidence type="ECO:0000256" key="3">
    <source>
        <dbReference type="ARBA" id="ARBA00022729"/>
    </source>
</evidence>
<keyword evidence="4 5" id="KW-0574">Periplasm</keyword>
<dbReference type="Proteomes" id="UP000054823">
    <property type="component" value="Unassembled WGS sequence"/>
</dbReference>
<dbReference type="InterPro" id="IPR001188">
    <property type="entry name" value="Sperm_putr-bd"/>
</dbReference>
<keyword evidence="3 7" id="KW-0732">Signal</keyword>
<feature type="chain" id="PRO_5006062418" description="Putrescine-binding periplasmic protein" evidence="7">
    <location>
        <begin position="24"/>
        <end position="345"/>
    </location>
</feature>
<dbReference type="Gene3D" id="3.40.190.10">
    <property type="entry name" value="Periplasmic binding protein-like II"/>
    <property type="match status" value="2"/>
</dbReference>
<evidence type="ECO:0000256" key="1">
    <source>
        <dbReference type="ARBA" id="ARBA00004418"/>
    </source>
</evidence>
<evidence type="ECO:0000313" key="8">
    <source>
        <dbReference type="EMBL" id="CUH52085.1"/>
    </source>
</evidence>
<dbReference type="InterPro" id="IPR006059">
    <property type="entry name" value="SBP"/>
</dbReference>
<gene>
    <name evidence="8" type="primary">potD</name>
    <name evidence="8" type="ORF">SHM7688_01525</name>
</gene>
<dbReference type="RefSeq" id="WP_058239371.1">
    <property type="nucleotide sequence ID" value="NZ_CYPW01000013.1"/>
</dbReference>
<evidence type="ECO:0000256" key="6">
    <source>
        <dbReference type="PIRSR" id="PIRSR019574-1"/>
    </source>
</evidence>
<dbReference type="SUPFAM" id="SSF53850">
    <property type="entry name" value="Periplasmic binding protein-like II"/>
    <property type="match status" value="1"/>
</dbReference>
<accession>A0A0P1F9F7</accession>
<dbReference type="GO" id="GO:0019808">
    <property type="term" value="F:polyamine binding"/>
    <property type="evidence" value="ECO:0007669"/>
    <property type="project" value="InterPro"/>
</dbReference>
<dbReference type="PIRSF" id="PIRSF019574">
    <property type="entry name" value="Periplasmic_polyamine_BP"/>
    <property type="match status" value="1"/>
</dbReference>
<name>A0A0P1F9F7_9RHOB</name>
<dbReference type="PANTHER" id="PTHR30222">
    <property type="entry name" value="SPERMIDINE/PUTRESCINE-BINDING PERIPLASMIC PROTEIN"/>
    <property type="match status" value="1"/>
</dbReference>
<feature type="signal peptide" evidence="7">
    <location>
        <begin position="1"/>
        <end position="23"/>
    </location>
</feature>
<dbReference type="PRINTS" id="PR00909">
    <property type="entry name" value="SPERMDNBNDNG"/>
</dbReference>
<evidence type="ECO:0000256" key="5">
    <source>
        <dbReference type="PIRNR" id="PIRNR019574"/>
    </source>
</evidence>
<feature type="binding site" evidence="6">
    <location>
        <position position="83"/>
    </location>
    <ligand>
        <name>spermidine</name>
        <dbReference type="ChEBI" id="CHEBI:57834"/>
    </ligand>
</feature>
<sequence>MKNMMKSGVAALALTIGANAATAEGELVLYHWFEYMPQELLDKFKAETGITVTMDTYDSNEAMLASLKAGGIGTYDVSVPGDYMVAIMAGEGMLDTIAEGELKNKGNISPDWSDPSFDPGRASSIPYQWGSTSFAVNRDAYDGDIQTTDILFNPPAELQGRINVLDSQGEVMALAAIHMGIPQCSTDREQLKALNAMLQEAKQHWASFNSDTAKEVLVSGDADVGMIYDGFAAKARQEKASVEYAFPTQGYVAWMDSVVLLKDAPNRDSALKFMDFLLEPENIAAVSNFARYNNGLTGTSEFLDPDLLAQPENNPPETAGPGVFIEVCDEQTQAVYDKIWTELKK</sequence>
<dbReference type="OrthoDB" id="9769319at2"/>